<dbReference type="GeneID" id="9625694"/>
<organism evidence="3">
    <name type="scientific">Volvox carteri f. nagariensis</name>
    <dbReference type="NCBI Taxonomy" id="3068"/>
    <lineage>
        <taxon>Eukaryota</taxon>
        <taxon>Viridiplantae</taxon>
        <taxon>Chlorophyta</taxon>
        <taxon>core chlorophytes</taxon>
        <taxon>Chlorophyceae</taxon>
        <taxon>CS clade</taxon>
        <taxon>Chlamydomonadales</taxon>
        <taxon>Volvocaceae</taxon>
        <taxon>Volvox</taxon>
    </lineage>
</organism>
<evidence type="ECO:0000256" key="1">
    <source>
        <dbReference type="SAM" id="MobiDB-lite"/>
    </source>
</evidence>
<dbReference type="eggNOG" id="ENOG502SAIF">
    <property type="taxonomic scope" value="Eukaryota"/>
</dbReference>
<feature type="region of interest" description="Disordered" evidence="1">
    <location>
        <begin position="548"/>
        <end position="600"/>
    </location>
</feature>
<dbReference type="OrthoDB" id="552281at2759"/>
<feature type="compositionally biased region" description="Gly residues" evidence="1">
    <location>
        <begin position="556"/>
        <end position="574"/>
    </location>
</feature>
<dbReference type="STRING" id="3068.D8U307"/>
<reference evidence="2 3" key="1">
    <citation type="journal article" date="2010" name="Science">
        <title>Genomic analysis of organismal complexity in the multicellular green alga Volvox carteri.</title>
        <authorList>
            <person name="Prochnik S.E."/>
            <person name="Umen J."/>
            <person name="Nedelcu A.M."/>
            <person name="Hallmann A."/>
            <person name="Miller S.M."/>
            <person name="Nishii I."/>
            <person name="Ferris P."/>
            <person name="Kuo A."/>
            <person name="Mitros T."/>
            <person name="Fritz-Laylin L.K."/>
            <person name="Hellsten U."/>
            <person name="Chapman J."/>
            <person name="Simakov O."/>
            <person name="Rensing S.A."/>
            <person name="Terry A."/>
            <person name="Pangilinan J."/>
            <person name="Kapitonov V."/>
            <person name="Jurka J."/>
            <person name="Salamov A."/>
            <person name="Shapiro H."/>
            <person name="Schmutz J."/>
            <person name="Grimwood J."/>
            <person name="Lindquist E."/>
            <person name="Lucas S."/>
            <person name="Grigoriev I.V."/>
            <person name="Schmitt R."/>
            <person name="Kirk D."/>
            <person name="Rokhsar D.S."/>
        </authorList>
    </citation>
    <scope>NUCLEOTIDE SEQUENCE [LARGE SCALE GENOMIC DNA]</scope>
    <source>
        <strain evidence="3">f. Nagariensis / Eve</strain>
    </source>
</reference>
<gene>
    <name evidence="2" type="ORF">VOLCADRAFT_93772</name>
</gene>
<feature type="compositionally biased region" description="Low complexity" evidence="1">
    <location>
        <begin position="15"/>
        <end position="25"/>
    </location>
</feature>
<dbReference type="KEGG" id="vcn:VOLCADRAFT_93772"/>
<keyword evidence="3" id="KW-1185">Reference proteome</keyword>
<evidence type="ECO:0000313" key="2">
    <source>
        <dbReference type="EMBL" id="EFJ45897.1"/>
    </source>
</evidence>
<protein>
    <submittedName>
        <fullName evidence="2">Uncharacterized protein</fullName>
    </submittedName>
</protein>
<dbReference type="RefSeq" id="XP_002952975.1">
    <property type="nucleotide sequence ID" value="XM_002952929.1"/>
</dbReference>
<feature type="region of interest" description="Disordered" evidence="1">
    <location>
        <begin position="1"/>
        <end position="45"/>
    </location>
</feature>
<dbReference type="EMBL" id="GL378354">
    <property type="protein sequence ID" value="EFJ45897.1"/>
    <property type="molecule type" value="Genomic_DNA"/>
</dbReference>
<dbReference type="InParanoid" id="D8U307"/>
<name>D8U307_VOLCA</name>
<feature type="compositionally biased region" description="Acidic residues" evidence="1">
    <location>
        <begin position="585"/>
        <end position="594"/>
    </location>
</feature>
<accession>D8U307</accession>
<evidence type="ECO:0000313" key="3">
    <source>
        <dbReference type="Proteomes" id="UP000001058"/>
    </source>
</evidence>
<proteinExistence type="predicted"/>
<dbReference type="Proteomes" id="UP000001058">
    <property type="component" value="Unassembled WGS sequence"/>
</dbReference>
<dbReference type="AlphaFoldDB" id="D8U307"/>
<sequence>MTQLSLRAGSPDPQPLQEQQQTLTTGAKPKAGRAATATTSPTTGLADAAARLVARGEKPAPFSSPRDGRALRLVPPCQRLSYHQLSTALASVMERRPDVRLEALVQLRCSDNNNSNANNSSSGGIGDRVVTETGKSVLIALRGLGFLLRCRTMKGTDPVLQDRQRTRTPPEYRYGLCCPGFGAGPIWSPEQRLRRSRLNQIVGRSSAHDTTPRAWLYLSLGQKKRKTQGEQAAAVAATASRLLQGALDTAVRSAMEAAVEQLPEDSWEAFRDGGETGLLRLLARRAEERLPEFLRPRPRWYHYNAWMRQRLAAGCPGLAEAVVDKLVGETDANDLDLMLQNPLAIMAQAEEYTQVLQMYGEQALLSYKAEPLSWDEMQAMAGGSLVGLPIGYDATQHASWYDSGRQPESWELGGGSGVGAGSGVAADDDIVKRTRSAASMKREGEVNGGEQLELCEGEHEREREGEGEGAVAASRYWLNRALGALHGGLAGPRRLQLNGTSSLAAVPPPQVLLKSVAHDDQHGDGGAGTVRRRDLVLQATQMAADLARRHGRQESGEGGISISGGIGSITGSEGGRLASNGPSGAEEEAMEDLEVPPNGAGVEVHSEVAGAEIVAPAEFDLFSLD</sequence>